<reference evidence="4" key="1">
    <citation type="journal article" date="2019" name="Int. J. Syst. Evol. Microbiol.">
        <title>The Global Catalogue of Microorganisms (GCM) 10K type strain sequencing project: providing services to taxonomists for standard genome sequencing and annotation.</title>
        <authorList>
            <consortium name="The Broad Institute Genomics Platform"/>
            <consortium name="The Broad Institute Genome Sequencing Center for Infectious Disease"/>
            <person name="Wu L."/>
            <person name="Ma J."/>
        </authorList>
    </citation>
    <scope>NUCLEOTIDE SEQUENCE [LARGE SCALE GENOMIC DNA]</scope>
    <source>
        <strain evidence="4">KCTC 19812</strain>
    </source>
</reference>
<keyword evidence="1" id="KW-1133">Transmembrane helix</keyword>
<dbReference type="Pfam" id="PF00487">
    <property type="entry name" value="FA_desaturase"/>
    <property type="match status" value="1"/>
</dbReference>
<feature type="transmembrane region" description="Helical" evidence="1">
    <location>
        <begin position="110"/>
        <end position="129"/>
    </location>
</feature>
<feature type="domain" description="Fatty acid desaturase" evidence="2">
    <location>
        <begin position="75"/>
        <end position="347"/>
    </location>
</feature>
<feature type="transmembrane region" description="Helical" evidence="1">
    <location>
        <begin position="239"/>
        <end position="261"/>
    </location>
</feature>
<protein>
    <submittedName>
        <fullName evidence="3">Fatty acid desaturase family protein</fullName>
    </submittedName>
</protein>
<keyword evidence="1" id="KW-0812">Transmembrane</keyword>
<evidence type="ECO:0000256" key="1">
    <source>
        <dbReference type="SAM" id="Phobius"/>
    </source>
</evidence>
<feature type="transmembrane region" description="Helical" evidence="1">
    <location>
        <begin position="170"/>
        <end position="191"/>
    </location>
</feature>
<dbReference type="Proteomes" id="UP001597414">
    <property type="component" value="Unassembled WGS sequence"/>
</dbReference>
<proteinExistence type="predicted"/>
<evidence type="ECO:0000313" key="3">
    <source>
        <dbReference type="EMBL" id="MFD2201765.1"/>
    </source>
</evidence>
<dbReference type="EMBL" id="JBHUIV010000015">
    <property type="protein sequence ID" value="MFD2201765.1"/>
    <property type="molecule type" value="Genomic_DNA"/>
</dbReference>
<comment type="caution">
    <text evidence="3">The sequence shown here is derived from an EMBL/GenBank/DDBJ whole genome shotgun (WGS) entry which is preliminary data.</text>
</comment>
<name>A0ABW5B7Y2_9BACT</name>
<keyword evidence="4" id="KW-1185">Reference proteome</keyword>
<keyword evidence="1" id="KW-0472">Membrane</keyword>
<dbReference type="PANTHER" id="PTHR19353">
    <property type="entry name" value="FATTY ACID DESATURASE 2"/>
    <property type="match status" value="1"/>
</dbReference>
<dbReference type="InterPro" id="IPR012171">
    <property type="entry name" value="Fatty_acid_desaturase"/>
</dbReference>
<feature type="transmembrane region" description="Helical" evidence="1">
    <location>
        <begin position="51"/>
        <end position="69"/>
    </location>
</feature>
<dbReference type="PANTHER" id="PTHR19353:SF19">
    <property type="entry name" value="DELTA(5) FATTY ACID DESATURASE C-RELATED"/>
    <property type="match status" value="1"/>
</dbReference>
<organism evidence="3 4">
    <name type="scientific">Shivajiella indica</name>
    <dbReference type="NCBI Taxonomy" id="872115"/>
    <lineage>
        <taxon>Bacteria</taxon>
        <taxon>Pseudomonadati</taxon>
        <taxon>Bacteroidota</taxon>
        <taxon>Cytophagia</taxon>
        <taxon>Cytophagales</taxon>
        <taxon>Cyclobacteriaceae</taxon>
        <taxon>Shivajiella</taxon>
    </lineage>
</organism>
<feature type="transmembrane region" description="Helical" evidence="1">
    <location>
        <begin position="212"/>
        <end position="233"/>
    </location>
</feature>
<gene>
    <name evidence="3" type="ORF">ACFSKV_09315</name>
</gene>
<evidence type="ECO:0000313" key="4">
    <source>
        <dbReference type="Proteomes" id="UP001597414"/>
    </source>
</evidence>
<accession>A0ABW5B7Y2</accession>
<dbReference type="InterPro" id="IPR005804">
    <property type="entry name" value="FA_desaturase_dom"/>
</dbReference>
<feature type="transmembrane region" description="Helical" evidence="1">
    <location>
        <begin position="75"/>
        <end position="98"/>
    </location>
</feature>
<sequence>MKPATNQQLENYLKAKPRFIRNDYDSSLLNELRERVQKRIKTIPEDRFLQLRIKAILLPGIYFLIYIISLWSTQYAFFLLAYSLMGFMLVIIFLNLIHEVCHENLFVKKSYNRFYLYLFDLIGANSYMWKKRHVIFHHNFPNVTGWDSDIEKSKFVKVHPNDKGKWLTRYQHFIVFLYPFFLFNWFLIRDFKDFFSQTSIVKRLGPIEFKEFVKLFLFKIIFVFYIFVLPGLLTPFSYVQVFWAGILMFIVAGAFGLLVLLPPHVNTKNTFPDVDENNNLPNTWLKHQLLTTNDVDEHNWFTRHVMANFNYHVAHHLFPNVSYLNAREVTDEIKSFCQEHQLPYKSFPLKTALVEHFRLIKKNGSEINIWEDDM</sequence>
<evidence type="ECO:0000259" key="2">
    <source>
        <dbReference type="Pfam" id="PF00487"/>
    </source>
</evidence>
<dbReference type="RefSeq" id="WP_380801720.1">
    <property type="nucleotide sequence ID" value="NZ_JBHUIV010000015.1"/>
</dbReference>